<organism evidence="1 2">
    <name type="scientific">Racocetra persica</name>
    <dbReference type="NCBI Taxonomy" id="160502"/>
    <lineage>
        <taxon>Eukaryota</taxon>
        <taxon>Fungi</taxon>
        <taxon>Fungi incertae sedis</taxon>
        <taxon>Mucoromycota</taxon>
        <taxon>Glomeromycotina</taxon>
        <taxon>Glomeromycetes</taxon>
        <taxon>Diversisporales</taxon>
        <taxon>Gigasporaceae</taxon>
        <taxon>Racocetra</taxon>
    </lineage>
</organism>
<feature type="non-terminal residue" evidence="1">
    <location>
        <position position="77"/>
    </location>
</feature>
<comment type="caution">
    <text evidence="1">The sequence shown here is derived from an EMBL/GenBank/DDBJ whole genome shotgun (WGS) entry which is preliminary data.</text>
</comment>
<dbReference type="Proteomes" id="UP000789920">
    <property type="component" value="Unassembled WGS sequence"/>
</dbReference>
<dbReference type="EMBL" id="CAJVQC010085268">
    <property type="protein sequence ID" value="CAG8821730.1"/>
    <property type="molecule type" value="Genomic_DNA"/>
</dbReference>
<reference evidence="1" key="1">
    <citation type="submission" date="2021-06" db="EMBL/GenBank/DDBJ databases">
        <authorList>
            <person name="Kallberg Y."/>
            <person name="Tangrot J."/>
            <person name="Rosling A."/>
        </authorList>
    </citation>
    <scope>NUCLEOTIDE SEQUENCE</scope>
    <source>
        <strain evidence="1">MA461A</strain>
    </source>
</reference>
<proteinExistence type="predicted"/>
<name>A0ACA9S325_9GLOM</name>
<feature type="non-terminal residue" evidence="1">
    <location>
        <position position="1"/>
    </location>
</feature>
<sequence>YFNHEKTKSPGHFSAKCVYCPAKWSRGKPLKLEAHLAYVCPNVDNEIRKLYILNIASRDNFEESESTKKQRLNDNQP</sequence>
<gene>
    <name evidence="1" type="ORF">RPERSI_LOCUS25650</name>
</gene>
<protein>
    <submittedName>
        <fullName evidence="1">21141_t:CDS:1</fullName>
    </submittedName>
</protein>
<evidence type="ECO:0000313" key="1">
    <source>
        <dbReference type="EMBL" id="CAG8821730.1"/>
    </source>
</evidence>
<accession>A0ACA9S325</accession>
<keyword evidence="2" id="KW-1185">Reference proteome</keyword>
<evidence type="ECO:0000313" key="2">
    <source>
        <dbReference type="Proteomes" id="UP000789920"/>
    </source>
</evidence>